<dbReference type="EMBL" id="JPLA01000099">
    <property type="protein sequence ID" value="KLD61860.1"/>
    <property type="molecule type" value="Genomic_DNA"/>
</dbReference>
<evidence type="ECO:0000313" key="2">
    <source>
        <dbReference type="Proteomes" id="UP000035481"/>
    </source>
</evidence>
<evidence type="ECO:0000313" key="1">
    <source>
        <dbReference type="EMBL" id="KLD61860.1"/>
    </source>
</evidence>
<comment type="caution">
    <text evidence="1">The sequence shown here is derived from an EMBL/GenBank/DDBJ whole genome shotgun (WGS) entry which is preliminary data.</text>
</comment>
<name>A0A0G9GWB8_9GAMM</name>
<gene>
    <name evidence="1" type="ORF">Y882_18690</name>
</gene>
<dbReference type="Proteomes" id="UP000035481">
    <property type="component" value="Unassembled WGS sequence"/>
</dbReference>
<dbReference type="PATRIC" id="fig|1440762.4.peg.208"/>
<protein>
    <submittedName>
        <fullName evidence="1">Uncharacterized protein</fullName>
    </submittedName>
</protein>
<accession>A0A0G9GWB8</accession>
<proteinExistence type="predicted"/>
<dbReference type="AlphaFoldDB" id="A0A0G9GWB8"/>
<reference evidence="1 2" key="1">
    <citation type="journal article" date="2015" name="Antonie Van Leeuwenhoek">
        <title>A phylogenomic and molecular marker based taxonomic framework for the order Xanthomonadales: proposal to transfer the families Algiphilaceae and Solimonadaceae to the order Nevskiales ord. nov. and to create a new family within the order Xanthomonadales, the family Rhodanobacteraceae fam. nov., containing the genus Rhodanobacter and its closest relatives.</title>
        <authorList>
            <person name="Naushad S."/>
            <person name="Adeolu M."/>
            <person name="Wong S."/>
            <person name="Sohail M."/>
            <person name="Schellhorn H.E."/>
            <person name="Gupta R.S."/>
        </authorList>
    </citation>
    <scope>NUCLEOTIDE SEQUENCE [LARGE SCALE GENOMIC DNA]</scope>
    <source>
        <strain evidence="1 2">DSM 16301</strain>
    </source>
</reference>
<organism evidence="1 2">
    <name type="scientific">Dyella japonica DSM 16301</name>
    <dbReference type="NCBI Taxonomy" id="1440762"/>
    <lineage>
        <taxon>Bacteria</taxon>
        <taxon>Pseudomonadati</taxon>
        <taxon>Pseudomonadota</taxon>
        <taxon>Gammaproteobacteria</taxon>
        <taxon>Lysobacterales</taxon>
        <taxon>Rhodanobacteraceae</taxon>
        <taxon>Dyella</taxon>
    </lineage>
</organism>
<sequence>MASKCWNLLKKISVMTHMQSNIRMFKPSCANKKTERCLNSYGKVVGELKKLILLSVNAVSLLSLKQNLH</sequence>